<evidence type="ECO:0000256" key="9">
    <source>
        <dbReference type="RuleBase" id="RU003946"/>
    </source>
</evidence>
<dbReference type="PANTHER" id="PTHR11596:SF5">
    <property type="entry name" value="ALKALINE PHOSPHATASE"/>
    <property type="match status" value="1"/>
</dbReference>
<dbReference type="Gene3D" id="3.40.720.10">
    <property type="entry name" value="Alkaline Phosphatase, subunit A"/>
    <property type="match status" value="1"/>
</dbReference>
<evidence type="ECO:0000256" key="1">
    <source>
        <dbReference type="ARBA" id="ARBA00005984"/>
    </source>
</evidence>
<sequence length="444" mass="49077">MNFFKKKRFNLVLTTLLVLSLFLAIYIPSFAQPSRVKNVILLIGDGMGTEQVNLGRIHKGDSLYMDEFDYTGTASTYSADPGNKWVTDSAAAGTALATGVKTYAGAISVDLNQKPIETILEKAQKNKKSTGIVTTTRVTHATPACFASHNINRGNETEIAVDIIENKVDVILGGGKVNFIDKKDGGKRKDGRNLIEEAKNIGYKYIETKNDLKNINDGKILGLFNNSHINYKLDRNSSVEPNLEEMTNKAIDILSKNNKGFFLMVEGGRIDHAAHGNDPGTMVNEVLDFDEAVKAAYEFAKKDKQTLVIVTADHETGGLSIGANDKYEYYPEVLKGQRKSIEYLSEIITISNYKAVIKDELGINDLTKKEESEITLALENKNKRDIFEILTNIMNTRSNTGWTSLAHTGVDVPVKAYGPNAELFSKHLDNTDINKLAILSMKLK</sequence>
<keyword evidence="4" id="KW-0378">Hydrolase</keyword>
<feature type="binding site" evidence="8">
    <location>
        <position position="140"/>
    </location>
    <ligand>
        <name>Mg(2+)</name>
        <dbReference type="ChEBI" id="CHEBI:18420"/>
    </ligand>
</feature>
<dbReference type="EMBL" id="JANJZL010000003">
    <property type="protein sequence ID" value="MCR2043668.1"/>
    <property type="molecule type" value="Genomic_DNA"/>
</dbReference>
<comment type="cofactor">
    <cofactor evidence="8">
        <name>Mg(2+)</name>
        <dbReference type="ChEBI" id="CHEBI:18420"/>
    </cofactor>
    <text evidence="8">Binds 1 Mg(2+) ion.</text>
</comment>
<dbReference type="InterPro" id="IPR001952">
    <property type="entry name" value="Alkaline_phosphatase"/>
</dbReference>
<protein>
    <submittedName>
        <fullName evidence="10">Alkaline phosphatase</fullName>
    </submittedName>
</protein>
<comment type="caution">
    <text evidence="10">The sequence shown here is derived from an EMBL/GenBank/DDBJ whole genome shotgun (WGS) entry which is preliminary data.</text>
</comment>
<dbReference type="Pfam" id="PF00245">
    <property type="entry name" value="Alk_phosphatase"/>
    <property type="match status" value="1"/>
</dbReference>
<evidence type="ECO:0000256" key="7">
    <source>
        <dbReference type="PIRSR" id="PIRSR601952-1"/>
    </source>
</evidence>
<dbReference type="RefSeq" id="WP_257490334.1">
    <property type="nucleotide sequence ID" value="NZ_JANJZL010000003.1"/>
</dbReference>
<dbReference type="SUPFAM" id="SSF53649">
    <property type="entry name" value="Alkaline phosphatase-like"/>
    <property type="match status" value="1"/>
</dbReference>
<dbReference type="InterPro" id="IPR017850">
    <property type="entry name" value="Alkaline_phosphatase_core_sf"/>
</dbReference>
<feature type="binding site" evidence="8">
    <location>
        <position position="271"/>
    </location>
    <ligand>
        <name>Zn(2+)</name>
        <dbReference type="ChEBI" id="CHEBI:29105"/>
        <label>2</label>
    </ligand>
</feature>
<feature type="binding site" evidence="8">
    <location>
        <position position="275"/>
    </location>
    <ligand>
        <name>Zn(2+)</name>
        <dbReference type="ChEBI" id="CHEBI:29105"/>
        <label>2</label>
    </ligand>
</feature>
<evidence type="ECO:0000256" key="5">
    <source>
        <dbReference type="ARBA" id="ARBA00022833"/>
    </source>
</evidence>
<feature type="binding site" evidence="8">
    <location>
        <position position="45"/>
    </location>
    <ligand>
        <name>Mg(2+)</name>
        <dbReference type="ChEBI" id="CHEBI:18420"/>
    </ligand>
</feature>
<dbReference type="SMART" id="SM00098">
    <property type="entry name" value="alkPPc"/>
    <property type="match status" value="1"/>
</dbReference>
<reference evidence="10" key="1">
    <citation type="submission" date="2022-07" db="EMBL/GenBank/DDBJ databases">
        <title>Enhanced cultured diversity of the mouse gut microbiota enables custom-made synthetic communities.</title>
        <authorList>
            <person name="Afrizal A."/>
        </authorList>
    </citation>
    <scope>NUCLEOTIDE SEQUENCE</scope>
    <source>
        <strain evidence="10">DSM 29482</strain>
    </source>
</reference>
<dbReference type="AlphaFoldDB" id="A0A9X2MGM6"/>
<keyword evidence="3 8" id="KW-0479">Metal-binding</keyword>
<organism evidence="10 11">
    <name type="scientific">Anaerosalibacter massiliensis</name>
    <dbReference type="NCBI Taxonomy" id="1347392"/>
    <lineage>
        <taxon>Bacteria</taxon>
        <taxon>Bacillati</taxon>
        <taxon>Bacillota</taxon>
        <taxon>Tissierellia</taxon>
        <taxon>Tissierellales</taxon>
        <taxon>Sporanaerobacteraceae</taxon>
        <taxon>Anaerosalibacter</taxon>
    </lineage>
</organism>
<dbReference type="GO" id="GO:0046872">
    <property type="term" value="F:metal ion binding"/>
    <property type="evidence" value="ECO:0007669"/>
    <property type="project" value="UniProtKB-KW"/>
</dbReference>
<feature type="binding site" evidence="8">
    <location>
        <position position="45"/>
    </location>
    <ligand>
        <name>Zn(2+)</name>
        <dbReference type="ChEBI" id="CHEBI:29105"/>
        <label>2</label>
    </ligand>
</feature>
<evidence type="ECO:0000256" key="6">
    <source>
        <dbReference type="ARBA" id="ARBA00022842"/>
    </source>
</evidence>
<feature type="active site" description="Phosphoserine intermediate" evidence="7">
    <location>
        <position position="89"/>
    </location>
</feature>
<feature type="binding site" evidence="8">
    <location>
        <position position="142"/>
    </location>
    <ligand>
        <name>Mg(2+)</name>
        <dbReference type="ChEBI" id="CHEBI:18420"/>
    </ligand>
</feature>
<feature type="binding site" evidence="8">
    <location>
        <position position="266"/>
    </location>
    <ligand>
        <name>Mg(2+)</name>
        <dbReference type="ChEBI" id="CHEBI:18420"/>
    </ligand>
</feature>
<gene>
    <name evidence="10" type="ORF">NSA23_05995</name>
</gene>
<evidence type="ECO:0000313" key="11">
    <source>
        <dbReference type="Proteomes" id="UP001142078"/>
    </source>
</evidence>
<keyword evidence="2" id="KW-0597">Phosphoprotein</keyword>
<accession>A0A9X2MGM6</accession>
<dbReference type="PRINTS" id="PR00113">
    <property type="entry name" value="ALKPHPHTASE"/>
</dbReference>
<feature type="binding site" evidence="8">
    <location>
        <position position="313"/>
    </location>
    <ligand>
        <name>Zn(2+)</name>
        <dbReference type="ChEBI" id="CHEBI:29105"/>
        <label>2</label>
    </ligand>
</feature>
<dbReference type="CDD" id="cd16012">
    <property type="entry name" value="ALP"/>
    <property type="match status" value="1"/>
</dbReference>
<keyword evidence="5 8" id="KW-0862">Zinc</keyword>
<feature type="binding site" evidence="8">
    <location>
        <position position="407"/>
    </location>
    <ligand>
        <name>Zn(2+)</name>
        <dbReference type="ChEBI" id="CHEBI:29105"/>
        <label>2</label>
    </ligand>
</feature>
<dbReference type="GO" id="GO:0004035">
    <property type="term" value="F:alkaline phosphatase activity"/>
    <property type="evidence" value="ECO:0007669"/>
    <property type="project" value="TreeGrafter"/>
</dbReference>
<dbReference type="Gene3D" id="1.10.60.40">
    <property type="match status" value="1"/>
</dbReference>
<feature type="binding site" evidence="8">
    <location>
        <position position="314"/>
    </location>
    <ligand>
        <name>Zn(2+)</name>
        <dbReference type="ChEBI" id="CHEBI:29105"/>
        <label>2</label>
    </ligand>
</feature>
<evidence type="ECO:0000256" key="2">
    <source>
        <dbReference type="ARBA" id="ARBA00022553"/>
    </source>
</evidence>
<proteinExistence type="inferred from homology"/>
<comment type="cofactor">
    <cofactor evidence="8">
        <name>Zn(2+)</name>
        <dbReference type="ChEBI" id="CHEBI:29105"/>
    </cofactor>
    <text evidence="8">Binds 2 Zn(2+) ions.</text>
</comment>
<evidence type="ECO:0000256" key="4">
    <source>
        <dbReference type="ARBA" id="ARBA00022801"/>
    </source>
</evidence>
<dbReference type="Proteomes" id="UP001142078">
    <property type="component" value="Unassembled WGS sequence"/>
</dbReference>
<evidence type="ECO:0000256" key="8">
    <source>
        <dbReference type="PIRSR" id="PIRSR601952-2"/>
    </source>
</evidence>
<comment type="similarity">
    <text evidence="1 9">Belongs to the alkaline phosphatase family.</text>
</comment>
<name>A0A9X2MGM6_9FIRM</name>
<keyword evidence="11" id="KW-1185">Reference proteome</keyword>
<dbReference type="PROSITE" id="PS00123">
    <property type="entry name" value="ALKALINE_PHOSPHATASE"/>
    <property type="match status" value="1"/>
</dbReference>
<evidence type="ECO:0000313" key="10">
    <source>
        <dbReference type="EMBL" id="MCR2043668.1"/>
    </source>
</evidence>
<evidence type="ECO:0000256" key="3">
    <source>
        <dbReference type="ARBA" id="ARBA00022723"/>
    </source>
</evidence>
<dbReference type="InterPro" id="IPR018299">
    <property type="entry name" value="Alkaline_phosphatase_AS"/>
</dbReference>
<keyword evidence="6 8" id="KW-0460">Magnesium</keyword>
<dbReference type="PANTHER" id="PTHR11596">
    <property type="entry name" value="ALKALINE PHOSPHATASE"/>
    <property type="match status" value="1"/>
</dbReference>